<feature type="compositionally biased region" description="Low complexity" evidence="1">
    <location>
        <begin position="508"/>
        <end position="529"/>
    </location>
</feature>
<protein>
    <submittedName>
        <fullName evidence="2">Uncharacterized protein</fullName>
    </submittedName>
</protein>
<sequence length="910" mass="101227">MIHTVSSPQVSSSPVSRGGSCPPPSSSPPSSPLSGGRATTPGSSLFDSSLKSESSPNMRHSDICASLRSISSLSKTPQIAAAKSETDSLFYNPSTPPNPARASRRGFIRERMSNKFIPYPPSPAPIEVRYAARVTGRECKPYVSSDSLLEHAGTLENGLTQMRPATLYKGYQAKLAARETARQRMLVTAWEIEETERFLEFLDALHVDNEERLRFAQEDLNIFRKLFSERDRSDVNDDRDYLQAVYEDEMEILRVVSLQAEQFSKILGARVKKDFLQPGAKGSGSPSPEPGVSIRDNLVSADQEDNSQVSVNSAAQSAHPSRTPLFPHVTRRVVYLGVVCVQSLLVEFPLDCSLRPCILNSLYFMASKRAPPHKGKTNFAKPARGLGLNPSHAPADSQLNLIDEQPHEPMSFFNPHASNQPLPFNPHTTHHPHHPQDSAHHQHTSAPHQRESAYDQHEDFAQHQQEDLAHHHQDFTQHQHQSAPYQREPAYQHEDLAHYQHQDFAPSQQDFAPPQQDFVPPQQDFAPPQQDFVYPQQDFVYPQQDFAYPQQDFVSGAGSSTGYVAPSLAPSWVGDDEEFQTHSVPPPDLHHLRPMSTGEIPNSHVIHTTGPARTSKARRHATRCLPPTPRLVIPVVTPTTMTGTVAPPESIEGSAIDISPKMRKQAISASKECVLSIVFSNDALVSLAADKKCIVKKVISEVRSRIPALLVATQWTANEKDVANVWCAVTKFRTAFATIIRQAVVMGYSLFPPQGCTIPPDTFRVDRIRCLIVDNDLAFMHQYTFADGALVIHSKFTNPFILHVLMKLIWCSPFRLHTFLDECPRRQIRYAIGAAGAITESALMEQGLIQLTKGRITPQMTHSTFTKIVLGLDQLSDAEKVILDDFTDSIVVCGRSQQQANDELSDFDFE</sequence>
<name>A0AAD4DNK9_9AGAM</name>
<evidence type="ECO:0000313" key="3">
    <source>
        <dbReference type="Proteomes" id="UP001195769"/>
    </source>
</evidence>
<feature type="compositionally biased region" description="Basic and acidic residues" evidence="1">
    <location>
        <begin position="448"/>
        <end position="464"/>
    </location>
</feature>
<feature type="compositionally biased region" description="Low complexity" evidence="1">
    <location>
        <begin position="1"/>
        <end position="20"/>
    </location>
</feature>
<feature type="region of interest" description="Disordered" evidence="1">
    <location>
        <begin position="84"/>
        <end position="104"/>
    </location>
</feature>
<keyword evidence="3" id="KW-1185">Reference proteome</keyword>
<gene>
    <name evidence="2" type="ORF">F5891DRAFT_1201079</name>
</gene>
<feature type="compositionally biased region" description="Low complexity" evidence="1">
    <location>
        <begin position="43"/>
        <end position="55"/>
    </location>
</feature>
<dbReference type="GeneID" id="64663161"/>
<feature type="compositionally biased region" description="Pro residues" evidence="1">
    <location>
        <begin position="21"/>
        <end position="31"/>
    </location>
</feature>
<feature type="region of interest" description="Disordered" evidence="1">
    <location>
        <begin position="303"/>
        <end position="323"/>
    </location>
</feature>
<reference evidence="2" key="1">
    <citation type="journal article" date="2020" name="New Phytol.">
        <title>Comparative genomics reveals dynamic genome evolution in host specialist ectomycorrhizal fungi.</title>
        <authorList>
            <person name="Lofgren L.A."/>
            <person name="Nguyen N.H."/>
            <person name="Vilgalys R."/>
            <person name="Ruytinx J."/>
            <person name="Liao H.L."/>
            <person name="Branco S."/>
            <person name="Kuo A."/>
            <person name="LaButti K."/>
            <person name="Lipzen A."/>
            <person name="Andreopoulos W."/>
            <person name="Pangilinan J."/>
            <person name="Riley R."/>
            <person name="Hundley H."/>
            <person name="Na H."/>
            <person name="Barry K."/>
            <person name="Grigoriev I.V."/>
            <person name="Stajich J.E."/>
            <person name="Kennedy P.G."/>
        </authorList>
    </citation>
    <scope>NUCLEOTIDE SEQUENCE</scope>
    <source>
        <strain evidence="2">FC203</strain>
    </source>
</reference>
<evidence type="ECO:0000313" key="2">
    <source>
        <dbReference type="EMBL" id="KAG1886366.1"/>
    </source>
</evidence>
<feature type="region of interest" description="Disordered" evidence="1">
    <location>
        <begin position="370"/>
        <end position="464"/>
    </location>
</feature>
<feature type="compositionally biased region" description="Low complexity" evidence="1">
    <location>
        <begin position="306"/>
        <end position="318"/>
    </location>
</feature>
<feature type="region of interest" description="Disordered" evidence="1">
    <location>
        <begin position="599"/>
        <end position="621"/>
    </location>
</feature>
<feature type="region of interest" description="Disordered" evidence="1">
    <location>
        <begin position="507"/>
        <end position="529"/>
    </location>
</feature>
<evidence type="ECO:0000256" key="1">
    <source>
        <dbReference type="SAM" id="MobiDB-lite"/>
    </source>
</evidence>
<dbReference type="AlphaFoldDB" id="A0AAD4DNK9"/>
<proteinExistence type="predicted"/>
<dbReference type="EMBL" id="JABBWK010000275">
    <property type="protein sequence ID" value="KAG1886366.1"/>
    <property type="molecule type" value="Genomic_DNA"/>
</dbReference>
<feature type="region of interest" description="Disordered" evidence="1">
    <location>
        <begin position="1"/>
        <end position="60"/>
    </location>
</feature>
<accession>A0AAD4DNK9</accession>
<dbReference type="Proteomes" id="UP001195769">
    <property type="component" value="Unassembled WGS sequence"/>
</dbReference>
<dbReference type="RefSeq" id="XP_041216578.1">
    <property type="nucleotide sequence ID" value="XM_041368863.1"/>
</dbReference>
<comment type="caution">
    <text evidence="2">The sequence shown here is derived from an EMBL/GenBank/DDBJ whole genome shotgun (WGS) entry which is preliminary data.</text>
</comment>
<organism evidence="2 3">
    <name type="scientific">Suillus fuscotomentosus</name>
    <dbReference type="NCBI Taxonomy" id="1912939"/>
    <lineage>
        <taxon>Eukaryota</taxon>
        <taxon>Fungi</taxon>
        <taxon>Dikarya</taxon>
        <taxon>Basidiomycota</taxon>
        <taxon>Agaricomycotina</taxon>
        <taxon>Agaricomycetes</taxon>
        <taxon>Agaricomycetidae</taxon>
        <taxon>Boletales</taxon>
        <taxon>Suillineae</taxon>
        <taxon>Suillaceae</taxon>
        <taxon>Suillus</taxon>
    </lineage>
</organism>